<reference evidence="8 9" key="1">
    <citation type="submission" date="2018-05" db="EMBL/GenBank/DDBJ databases">
        <title>Complete Genome Sequence of Methylobacterium sp. 17Sr1-43.</title>
        <authorList>
            <person name="Srinivasan S."/>
        </authorList>
    </citation>
    <scope>NUCLEOTIDE SEQUENCE [LARGE SCALE GENOMIC DNA]</scope>
    <source>
        <strain evidence="8 9">17Sr1-43</strain>
    </source>
</reference>
<proteinExistence type="inferred from homology"/>
<dbReference type="Pfam" id="PF00589">
    <property type="entry name" value="Phage_integrase"/>
    <property type="match status" value="1"/>
</dbReference>
<sequence>MPRITKRLVEAAEPNGRDYFIWCDELPGFGIRIFASGRRSYLVQYRANGRSRRATIGLHGALTADEARREAKALLGQVARGEDPAEERATRRASLTIAELCDRYLDAVDKGLIMGKRGAAKKASTLYVDRGRIERHIKPLLGRRLVAELTQPDVQRFVRDVQAGKTAGVIKTGFRGKAVVEGGPGTAARTVGLLGGILSFAISEQIITANPAAGVKRPADKKRKRRLAPEEYAALGKVLLAAEGDGSERWQAVAGIRLLALTGCRLGEIVRLRWSEIDAAGSCLRLEETKEGASVRPLGKAAAAVLERLQRVPGLPYVLPAARGIGAFTSLPDALERITERAGLEGVTAHTLRHSFASTAGDLGYSDSTIGAMLGHAGHGVTSRYIHHLDAVLIAAADRVADRVATCLAGGP</sequence>
<evidence type="ECO:0000256" key="2">
    <source>
        <dbReference type="ARBA" id="ARBA00022908"/>
    </source>
</evidence>
<dbReference type="KEGG" id="meti:DK427_09055"/>
<evidence type="ECO:0000259" key="7">
    <source>
        <dbReference type="PROSITE" id="PS51900"/>
    </source>
</evidence>
<evidence type="ECO:0000259" key="6">
    <source>
        <dbReference type="PROSITE" id="PS51898"/>
    </source>
</evidence>
<evidence type="ECO:0000256" key="3">
    <source>
        <dbReference type="ARBA" id="ARBA00023125"/>
    </source>
</evidence>
<feature type="domain" description="Core-binding (CB)" evidence="7">
    <location>
        <begin position="95"/>
        <end position="202"/>
    </location>
</feature>
<comment type="similarity">
    <text evidence="1">Belongs to the 'phage' integrase family.</text>
</comment>
<dbReference type="SUPFAM" id="SSF56349">
    <property type="entry name" value="DNA breaking-rejoining enzymes"/>
    <property type="match status" value="1"/>
</dbReference>
<dbReference type="InterPro" id="IPR038488">
    <property type="entry name" value="Integrase_DNA-bd_sf"/>
</dbReference>
<evidence type="ECO:0000313" key="9">
    <source>
        <dbReference type="Proteomes" id="UP000246058"/>
    </source>
</evidence>
<dbReference type="CDD" id="cd00796">
    <property type="entry name" value="INT_Rci_Hp1_C"/>
    <property type="match status" value="1"/>
</dbReference>
<dbReference type="InterPro" id="IPR044068">
    <property type="entry name" value="CB"/>
</dbReference>
<dbReference type="Gene3D" id="3.30.160.390">
    <property type="entry name" value="Integrase, DNA-binding domain"/>
    <property type="match status" value="1"/>
</dbReference>
<dbReference type="InterPro" id="IPR025166">
    <property type="entry name" value="Integrase_DNA_bind_dom"/>
</dbReference>
<dbReference type="InterPro" id="IPR002104">
    <property type="entry name" value="Integrase_catalytic"/>
</dbReference>
<dbReference type="PANTHER" id="PTHR30629:SF2">
    <property type="entry name" value="PROPHAGE INTEGRASE INTS-RELATED"/>
    <property type="match status" value="1"/>
</dbReference>
<dbReference type="OrthoDB" id="7615137at2"/>
<evidence type="ECO:0000256" key="4">
    <source>
        <dbReference type="ARBA" id="ARBA00023172"/>
    </source>
</evidence>
<dbReference type="InterPro" id="IPR010998">
    <property type="entry name" value="Integrase_recombinase_N"/>
</dbReference>
<dbReference type="GO" id="GO:0006310">
    <property type="term" value="P:DNA recombination"/>
    <property type="evidence" value="ECO:0007669"/>
    <property type="project" value="UniProtKB-KW"/>
</dbReference>
<dbReference type="InterPro" id="IPR013762">
    <property type="entry name" value="Integrase-like_cat_sf"/>
</dbReference>
<protein>
    <submittedName>
        <fullName evidence="8">Integrase</fullName>
    </submittedName>
</protein>
<dbReference type="Gene3D" id="1.10.443.10">
    <property type="entry name" value="Intergrase catalytic core"/>
    <property type="match status" value="1"/>
</dbReference>
<name>A0A2U8VR16_9HYPH</name>
<evidence type="ECO:0000256" key="1">
    <source>
        <dbReference type="ARBA" id="ARBA00008857"/>
    </source>
</evidence>
<dbReference type="Pfam" id="PF13356">
    <property type="entry name" value="Arm-DNA-bind_3"/>
    <property type="match status" value="1"/>
</dbReference>
<dbReference type="Proteomes" id="UP000246058">
    <property type="component" value="Chromosome"/>
</dbReference>
<dbReference type="PROSITE" id="PS51900">
    <property type="entry name" value="CB"/>
    <property type="match status" value="1"/>
</dbReference>
<dbReference type="Gene3D" id="1.10.150.130">
    <property type="match status" value="1"/>
</dbReference>
<dbReference type="GO" id="GO:0003677">
    <property type="term" value="F:DNA binding"/>
    <property type="evidence" value="ECO:0007669"/>
    <property type="project" value="UniProtKB-UniRule"/>
</dbReference>
<gene>
    <name evidence="8" type="ORF">DK427_09055</name>
</gene>
<accession>A0A2U8VR16</accession>
<keyword evidence="2" id="KW-0229">DNA integration</keyword>
<dbReference type="AlphaFoldDB" id="A0A2U8VR16"/>
<organism evidence="8 9">
    <name type="scientific">Methylobacterium radiodurans</name>
    <dbReference type="NCBI Taxonomy" id="2202828"/>
    <lineage>
        <taxon>Bacteria</taxon>
        <taxon>Pseudomonadati</taxon>
        <taxon>Pseudomonadota</taxon>
        <taxon>Alphaproteobacteria</taxon>
        <taxon>Hyphomicrobiales</taxon>
        <taxon>Methylobacteriaceae</taxon>
        <taxon>Methylobacterium</taxon>
    </lineage>
</organism>
<dbReference type="InterPro" id="IPR011010">
    <property type="entry name" value="DNA_brk_join_enz"/>
</dbReference>
<keyword evidence="9" id="KW-1185">Reference proteome</keyword>
<dbReference type="InterPro" id="IPR050808">
    <property type="entry name" value="Phage_Integrase"/>
</dbReference>
<dbReference type="PANTHER" id="PTHR30629">
    <property type="entry name" value="PROPHAGE INTEGRASE"/>
    <property type="match status" value="1"/>
</dbReference>
<keyword evidence="3 5" id="KW-0238">DNA-binding</keyword>
<feature type="domain" description="Tyr recombinase" evidence="6">
    <location>
        <begin position="222"/>
        <end position="398"/>
    </location>
</feature>
<dbReference type="RefSeq" id="WP_109950983.1">
    <property type="nucleotide sequence ID" value="NZ_CP029551.1"/>
</dbReference>
<evidence type="ECO:0000256" key="5">
    <source>
        <dbReference type="PROSITE-ProRule" id="PRU01248"/>
    </source>
</evidence>
<dbReference type="EMBL" id="CP029551">
    <property type="protein sequence ID" value="AWN35871.1"/>
    <property type="molecule type" value="Genomic_DNA"/>
</dbReference>
<dbReference type="PROSITE" id="PS51898">
    <property type="entry name" value="TYR_RECOMBINASE"/>
    <property type="match status" value="1"/>
</dbReference>
<evidence type="ECO:0000313" key="8">
    <source>
        <dbReference type="EMBL" id="AWN35871.1"/>
    </source>
</evidence>
<keyword evidence="4" id="KW-0233">DNA recombination</keyword>
<dbReference type="GO" id="GO:0015074">
    <property type="term" value="P:DNA integration"/>
    <property type="evidence" value="ECO:0007669"/>
    <property type="project" value="UniProtKB-KW"/>
</dbReference>